<keyword evidence="2" id="KW-1185">Reference proteome</keyword>
<comment type="caution">
    <text evidence="1">The sequence shown here is derived from an EMBL/GenBank/DDBJ whole genome shotgun (WGS) entry which is preliminary data.</text>
</comment>
<proteinExistence type="predicted"/>
<dbReference type="EMBL" id="JBBWWR010000001">
    <property type="protein sequence ID" value="KAK8971053.1"/>
    <property type="molecule type" value="Genomic_DNA"/>
</dbReference>
<reference evidence="1 2" key="1">
    <citation type="journal article" date="2022" name="Nat. Plants">
        <title>Genomes of leafy and leafless Platanthera orchids illuminate the evolution of mycoheterotrophy.</title>
        <authorList>
            <person name="Li M.H."/>
            <person name="Liu K.W."/>
            <person name="Li Z."/>
            <person name="Lu H.C."/>
            <person name="Ye Q.L."/>
            <person name="Zhang D."/>
            <person name="Wang J.Y."/>
            <person name="Li Y.F."/>
            <person name="Zhong Z.M."/>
            <person name="Liu X."/>
            <person name="Yu X."/>
            <person name="Liu D.K."/>
            <person name="Tu X.D."/>
            <person name="Liu B."/>
            <person name="Hao Y."/>
            <person name="Liao X.Y."/>
            <person name="Jiang Y.T."/>
            <person name="Sun W.H."/>
            <person name="Chen J."/>
            <person name="Chen Y.Q."/>
            <person name="Ai Y."/>
            <person name="Zhai J.W."/>
            <person name="Wu S.S."/>
            <person name="Zhou Z."/>
            <person name="Hsiao Y.Y."/>
            <person name="Wu W.L."/>
            <person name="Chen Y.Y."/>
            <person name="Lin Y.F."/>
            <person name="Hsu J.L."/>
            <person name="Li C.Y."/>
            <person name="Wang Z.W."/>
            <person name="Zhao X."/>
            <person name="Zhong W.Y."/>
            <person name="Ma X.K."/>
            <person name="Ma L."/>
            <person name="Huang J."/>
            <person name="Chen G.Z."/>
            <person name="Huang M.Z."/>
            <person name="Huang L."/>
            <person name="Peng D.H."/>
            <person name="Luo Y.B."/>
            <person name="Zou S.Q."/>
            <person name="Chen S.P."/>
            <person name="Lan S."/>
            <person name="Tsai W.C."/>
            <person name="Van de Peer Y."/>
            <person name="Liu Z.J."/>
        </authorList>
    </citation>
    <scope>NUCLEOTIDE SEQUENCE [LARGE SCALE GENOMIC DNA]</scope>
    <source>
        <strain evidence="1">Lor288</strain>
    </source>
</reference>
<dbReference type="Proteomes" id="UP001412067">
    <property type="component" value="Unassembled WGS sequence"/>
</dbReference>
<organism evidence="1 2">
    <name type="scientific">Platanthera guangdongensis</name>
    <dbReference type="NCBI Taxonomy" id="2320717"/>
    <lineage>
        <taxon>Eukaryota</taxon>
        <taxon>Viridiplantae</taxon>
        <taxon>Streptophyta</taxon>
        <taxon>Embryophyta</taxon>
        <taxon>Tracheophyta</taxon>
        <taxon>Spermatophyta</taxon>
        <taxon>Magnoliopsida</taxon>
        <taxon>Liliopsida</taxon>
        <taxon>Asparagales</taxon>
        <taxon>Orchidaceae</taxon>
        <taxon>Orchidoideae</taxon>
        <taxon>Orchideae</taxon>
        <taxon>Orchidinae</taxon>
        <taxon>Platanthera</taxon>
    </lineage>
</organism>
<evidence type="ECO:0000313" key="2">
    <source>
        <dbReference type="Proteomes" id="UP001412067"/>
    </source>
</evidence>
<accession>A0ABR2N4J9</accession>
<sequence>MAGPIGRLRFGGGWPSWGRRKCCNNGGSTRKAAGCWLRARLVGGGRNGSGAWREEPEFQTNVLVGVGGGATGGAREKGRERWSLSIDPSMALGSLVATWGSAGSPDLEAGSRRDMFRCPNSGITAKKGQVGDWQSGDVPLDRSRERRIASPDFFSCLPSGQHASSMLKYSITTGRQRYFASFFTFCYMSRFGHLSCFASDVESFYSTLAQNERAELLERFIGISESLSSTPLKKLGQSITIFKLEELFGFMAMLPVEVSVGVCEDVTVSVKSLVELEGTVIKMADMYCKNLVLSSDLDPQDNIYGEELLQIASSTLVMVRNPGI</sequence>
<protein>
    <submittedName>
        <fullName evidence="1">Uncharacterized protein</fullName>
    </submittedName>
</protein>
<evidence type="ECO:0000313" key="1">
    <source>
        <dbReference type="EMBL" id="KAK8971053.1"/>
    </source>
</evidence>
<name>A0ABR2N4J9_9ASPA</name>
<gene>
    <name evidence="1" type="ORF">KSP40_PGU022393</name>
</gene>